<dbReference type="PANTHER" id="PTHR12126:SF11">
    <property type="entry name" value="NADH DEHYDROGENASE [UBIQUINONE] 1 ALPHA SUBCOMPLEX SUBUNIT 9, MITOCHONDRIAL"/>
    <property type="match status" value="1"/>
</dbReference>
<dbReference type="InterPro" id="IPR036291">
    <property type="entry name" value="NAD(P)-bd_dom_sf"/>
</dbReference>
<dbReference type="RefSeq" id="WP_048896298.1">
    <property type="nucleotide sequence ID" value="NZ_LFOD01000029.1"/>
</dbReference>
<dbReference type="InterPro" id="IPR051207">
    <property type="entry name" value="ComplexI_NDUFA9_subunit"/>
</dbReference>
<dbReference type="Proteomes" id="UP000037594">
    <property type="component" value="Unassembled WGS sequence"/>
</dbReference>
<sequence length="383" mass="39592">MTDTASKRILVIGASGYVGSRLVSVLLTGGHRVVVAGRGLDKLAEYGWFHDVTAVQLDADDPLSTKAAFEQLGPVDLVYYLAHGIGQSGFREADSRAAANVAAAAQAAGVQRIVYLGGFVPESESLSDHLAGRAEVAQALRVDGGPEVVWLGAALIIGSGSTSFEILRYVADRFPVLPAPAWMANRIDPISIRDVLHYLVAAGESDQVPAGDYDICGPDTTTYQGLVATYARLAGTRRLTVPIGGPGARVAARVSAAALPIPAGLATDLITSLDHPMSAAREGIRTVVPDPPGGLLTVDEAIRRALGPDGSPAERRPVTALADPHHLADTDPAWAGGDAARIRELTPGFVRSALGLLPPMPGPVAAVVRSGLDVAARLVPSGA</sequence>
<dbReference type="GO" id="GO:0044877">
    <property type="term" value="F:protein-containing complex binding"/>
    <property type="evidence" value="ECO:0007669"/>
    <property type="project" value="TreeGrafter"/>
</dbReference>
<dbReference type="PATRIC" id="fig|451644.5.peg.5098"/>
<dbReference type="OrthoDB" id="9774199at2"/>
<gene>
    <name evidence="2" type="ORF">ACT17_24740</name>
</gene>
<dbReference type="PANTHER" id="PTHR12126">
    <property type="entry name" value="NADH-UBIQUINONE OXIDOREDUCTASE 39 KDA SUBUNIT-RELATED"/>
    <property type="match status" value="1"/>
</dbReference>
<dbReference type="SUPFAM" id="SSF51735">
    <property type="entry name" value="NAD(P)-binding Rossmann-fold domains"/>
    <property type="match status" value="1"/>
</dbReference>
<accession>A0A0J8U1U3</accession>
<evidence type="ECO:0000313" key="2">
    <source>
        <dbReference type="EMBL" id="KMV15578.1"/>
    </source>
</evidence>
<feature type="domain" description="NAD(P)-binding" evidence="1">
    <location>
        <begin position="13"/>
        <end position="119"/>
    </location>
</feature>
<dbReference type="EMBL" id="LFOD01000029">
    <property type="protein sequence ID" value="KMV15578.1"/>
    <property type="molecule type" value="Genomic_DNA"/>
</dbReference>
<dbReference type="AlphaFoldDB" id="A0A0J8U1U3"/>
<protein>
    <submittedName>
        <fullName evidence="2">NAD-dependent epimerase</fullName>
    </submittedName>
</protein>
<organism evidence="2 3">
    <name type="scientific">Mycolicibacterium conceptionense</name>
    <dbReference type="NCBI Taxonomy" id="451644"/>
    <lineage>
        <taxon>Bacteria</taxon>
        <taxon>Bacillati</taxon>
        <taxon>Actinomycetota</taxon>
        <taxon>Actinomycetes</taxon>
        <taxon>Mycobacteriales</taxon>
        <taxon>Mycobacteriaceae</taxon>
        <taxon>Mycolicibacterium</taxon>
    </lineage>
</organism>
<evidence type="ECO:0000259" key="1">
    <source>
        <dbReference type="Pfam" id="PF13460"/>
    </source>
</evidence>
<evidence type="ECO:0000313" key="3">
    <source>
        <dbReference type="Proteomes" id="UP000037594"/>
    </source>
</evidence>
<name>A0A0J8U1U3_9MYCO</name>
<proteinExistence type="predicted"/>
<dbReference type="InterPro" id="IPR016040">
    <property type="entry name" value="NAD(P)-bd_dom"/>
</dbReference>
<dbReference type="Gene3D" id="3.40.50.720">
    <property type="entry name" value="NAD(P)-binding Rossmann-like Domain"/>
    <property type="match status" value="1"/>
</dbReference>
<reference evidence="2 3" key="1">
    <citation type="submission" date="2015-06" db="EMBL/GenBank/DDBJ databases">
        <title>Genome sequence of Mycobacterium conceptionense strain MLE.</title>
        <authorList>
            <person name="Greninger A.L."/>
            <person name="Cunningham G."/>
            <person name="Chiu C.Y."/>
            <person name="Miller S."/>
        </authorList>
    </citation>
    <scope>NUCLEOTIDE SEQUENCE [LARGE SCALE GENOMIC DNA]</scope>
    <source>
        <strain evidence="2 3">MLE</strain>
    </source>
</reference>
<comment type="caution">
    <text evidence="2">The sequence shown here is derived from an EMBL/GenBank/DDBJ whole genome shotgun (WGS) entry which is preliminary data.</text>
</comment>
<dbReference type="Pfam" id="PF13460">
    <property type="entry name" value="NAD_binding_10"/>
    <property type="match status" value="1"/>
</dbReference>